<dbReference type="GO" id="GO:0006874">
    <property type="term" value="P:intracellular calcium ion homeostasis"/>
    <property type="evidence" value="ECO:0007669"/>
    <property type="project" value="TreeGrafter"/>
</dbReference>
<keyword evidence="2 5" id="KW-0812">Transmembrane</keyword>
<comment type="subcellular location">
    <subcellularLocation>
        <location evidence="1">Membrane</location>
        <topology evidence="1">Multi-pass membrane protein</topology>
    </subcellularLocation>
</comment>
<feature type="transmembrane region" description="Helical" evidence="5">
    <location>
        <begin position="138"/>
        <end position="159"/>
    </location>
</feature>
<evidence type="ECO:0000256" key="2">
    <source>
        <dbReference type="ARBA" id="ARBA00022692"/>
    </source>
</evidence>
<keyword evidence="4 5" id="KW-0472">Membrane</keyword>
<evidence type="ECO:0000256" key="3">
    <source>
        <dbReference type="ARBA" id="ARBA00022989"/>
    </source>
</evidence>
<dbReference type="GO" id="GO:0005262">
    <property type="term" value="F:calcium channel activity"/>
    <property type="evidence" value="ECO:0007669"/>
    <property type="project" value="TreeGrafter"/>
</dbReference>
<dbReference type="InterPro" id="IPR004481">
    <property type="entry name" value="K/Na/Ca-exchanger"/>
</dbReference>
<sequence>MLDYQIPLEGNIAIFAIATVVIGFAGVKATGLADRLADRSGMGEAVTGTIFLGFLTALPGLLASVVAAAKGHPAMAISNAMGGIAVQTAALAVADIAYRRANLEHAAASVPNMMQATILVALMVLVLCGLSGPDVTVMHIHPVTILLILAAGGAFQLVIATRNDPMWKPTETALTVTDEPEDEHKQESMTGLITGLVIAAGLTGVSGALVAESASNIVKETGLSEVLVGALFVALATSLPELVTSVAAVRRGALTLAVSDIVGGNFFDVLFIAAADLVYLNGSIFHASGIGPREIFLTSVTILLNIVLLAGLIFRQKRGPGNIGFESVLMLILYFGGLTILSVAM</sequence>
<feature type="transmembrane region" description="Helical" evidence="5">
    <location>
        <begin position="295"/>
        <end position="314"/>
    </location>
</feature>
<dbReference type="GO" id="GO:0008273">
    <property type="term" value="F:calcium, potassium:sodium antiporter activity"/>
    <property type="evidence" value="ECO:0007669"/>
    <property type="project" value="TreeGrafter"/>
</dbReference>
<name>A0A517ZEF2_9PLAN</name>
<feature type="transmembrane region" description="Helical" evidence="5">
    <location>
        <begin position="75"/>
        <end position="98"/>
    </location>
</feature>
<feature type="transmembrane region" description="Helical" evidence="5">
    <location>
        <begin position="192"/>
        <end position="211"/>
    </location>
</feature>
<evidence type="ECO:0000256" key="5">
    <source>
        <dbReference type="SAM" id="Phobius"/>
    </source>
</evidence>
<dbReference type="Pfam" id="PF01699">
    <property type="entry name" value="Na_Ca_ex"/>
    <property type="match status" value="2"/>
</dbReference>
<proteinExistence type="predicted"/>
<organism evidence="7 8">
    <name type="scientific">Maioricimonas rarisocia</name>
    <dbReference type="NCBI Taxonomy" id="2528026"/>
    <lineage>
        <taxon>Bacteria</taxon>
        <taxon>Pseudomonadati</taxon>
        <taxon>Planctomycetota</taxon>
        <taxon>Planctomycetia</taxon>
        <taxon>Planctomycetales</taxon>
        <taxon>Planctomycetaceae</taxon>
        <taxon>Maioricimonas</taxon>
    </lineage>
</organism>
<keyword evidence="8" id="KW-1185">Reference proteome</keyword>
<protein>
    <submittedName>
        <fullName evidence="7">Inner membrane protein YrbG</fullName>
    </submittedName>
</protein>
<dbReference type="KEGG" id="mri:Mal4_52380"/>
<feature type="transmembrane region" description="Helical" evidence="5">
    <location>
        <begin position="223"/>
        <end position="242"/>
    </location>
</feature>
<dbReference type="AlphaFoldDB" id="A0A517ZEF2"/>
<feature type="domain" description="Sodium/calcium exchanger membrane region" evidence="6">
    <location>
        <begin position="194"/>
        <end position="341"/>
    </location>
</feature>
<feature type="transmembrane region" description="Helical" evidence="5">
    <location>
        <begin position="323"/>
        <end position="344"/>
    </location>
</feature>
<evidence type="ECO:0000256" key="4">
    <source>
        <dbReference type="ARBA" id="ARBA00023136"/>
    </source>
</evidence>
<accession>A0A517ZEF2</accession>
<dbReference type="RefSeq" id="WP_145372120.1">
    <property type="nucleotide sequence ID" value="NZ_CP036275.1"/>
</dbReference>
<dbReference type="InterPro" id="IPR044880">
    <property type="entry name" value="NCX_ion-bd_dom_sf"/>
</dbReference>
<gene>
    <name evidence="7" type="primary">yrbG_2</name>
    <name evidence="7" type="ORF">Mal4_52380</name>
</gene>
<reference evidence="7 8" key="1">
    <citation type="submission" date="2019-02" db="EMBL/GenBank/DDBJ databases">
        <title>Deep-cultivation of Planctomycetes and their phenomic and genomic characterization uncovers novel biology.</title>
        <authorList>
            <person name="Wiegand S."/>
            <person name="Jogler M."/>
            <person name="Boedeker C."/>
            <person name="Pinto D."/>
            <person name="Vollmers J."/>
            <person name="Rivas-Marin E."/>
            <person name="Kohn T."/>
            <person name="Peeters S.H."/>
            <person name="Heuer A."/>
            <person name="Rast P."/>
            <person name="Oberbeckmann S."/>
            <person name="Bunk B."/>
            <person name="Jeske O."/>
            <person name="Meyerdierks A."/>
            <person name="Storesund J.E."/>
            <person name="Kallscheuer N."/>
            <person name="Luecker S."/>
            <person name="Lage O.M."/>
            <person name="Pohl T."/>
            <person name="Merkel B.J."/>
            <person name="Hornburger P."/>
            <person name="Mueller R.-W."/>
            <person name="Bruemmer F."/>
            <person name="Labrenz M."/>
            <person name="Spormann A.M."/>
            <person name="Op den Camp H."/>
            <person name="Overmann J."/>
            <person name="Amann R."/>
            <person name="Jetten M.S.M."/>
            <person name="Mascher T."/>
            <person name="Medema M.H."/>
            <person name="Devos D.P."/>
            <person name="Kaster A.-K."/>
            <person name="Ovreas L."/>
            <person name="Rohde M."/>
            <person name="Galperin M.Y."/>
            <person name="Jogler C."/>
        </authorList>
    </citation>
    <scope>NUCLEOTIDE SEQUENCE [LARGE SCALE GENOMIC DNA]</scope>
    <source>
        <strain evidence="7 8">Mal4</strain>
    </source>
</reference>
<evidence type="ECO:0000313" key="7">
    <source>
        <dbReference type="EMBL" id="QDU40875.1"/>
    </source>
</evidence>
<dbReference type="Proteomes" id="UP000320496">
    <property type="component" value="Chromosome"/>
</dbReference>
<dbReference type="GO" id="GO:0005886">
    <property type="term" value="C:plasma membrane"/>
    <property type="evidence" value="ECO:0007669"/>
    <property type="project" value="TreeGrafter"/>
</dbReference>
<dbReference type="EMBL" id="CP036275">
    <property type="protein sequence ID" value="QDU40875.1"/>
    <property type="molecule type" value="Genomic_DNA"/>
</dbReference>
<evidence type="ECO:0000313" key="8">
    <source>
        <dbReference type="Proteomes" id="UP000320496"/>
    </source>
</evidence>
<dbReference type="PANTHER" id="PTHR10846">
    <property type="entry name" value="SODIUM/POTASSIUM/CALCIUM EXCHANGER"/>
    <property type="match status" value="1"/>
</dbReference>
<evidence type="ECO:0000259" key="6">
    <source>
        <dbReference type="Pfam" id="PF01699"/>
    </source>
</evidence>
<keyword evidence="3 5" id="KW-1133">Transmembrane helix</keyword>
<evidence type="ECO:0000256" key="1">
    <source>
        <dbReference type="ARBA" id="ARBA00004141"/>
    </source>
</evidence>
<feature type="domain" description="Sodium/calcium exchanger membrane region" evidence="6">
    <location>
        <begin position="12"/>
        <end position="147"/>
    </location>
</feature>
<feature type="transmembrane region" description="Helical" evidence="5">
    <location>
        <begin position="110"/>
        <end position="132"/>
    </location>
</feature>
<dbReference type="InterPro" id="IPR004837">
    <property type="entry name" value="NaCa_Exmemb"/>
</dbReference>
<feature type="transmembrane region" description="Helical" evidence="5">
    <location>
        <begin position="45"/>
        <end position="69"/>
    </location>
</feature>
<dbReference type="PANTHER" id="PTHR10846:SF8">
    <property type="entry name" value="INNER MEMBRANE PROTEIN YRBG"/>
    <property type="match status" value="1"/>
</dbReference>
<feature type="transmembrane region" description="Helical" evidence="5">
    <location>
        <begin position="12"/>
        <end position="33"/>
    </location>
</feature>
<dbReference type="OrthoDB" id="153124at2"/>
<dbReference type="Gene3D" id="1.20.1420.30">
    <property type="entry name" value="NCX, central ion-binding region"/>
    <property type="match status" value="2"/>
</dbReference>
<feature type="transmembrane region" description="Helical" evidence="5">
    <location>
        <begin position="254"/>
        <end position="275"/>
    </location>
</feature>